<dbReference type="AlphaFoldDB" id="A0A840ULA6"/>
<evidence type="ECO:0000259" key="10">
    <source>
        <dbReference type="PROSITE" id="PS51371"/>
    </source>
</evidence>
<keyword evidence="13" id="KW-1185">Reference proteome</keyword>
<dbReference type="Proteomes" id="UP000539642">
    <property type="component" value="Unassembled WGS sequence"/>
</dbReference>
<dbReference type="RefSeq" id="WP_183347251.1">
    <property type="nucleotide sequence ID" value="NZ_JACHEO010000001.1"/>
</dbReference>
<sequence length="349" mass="38344">MLQSFITATVSAVLVSALCSLCEAVLYSVTTSQLELLKNSGHPSARTLLDLRADINEPITAILTLNTIANTVGAAIAGAAAARLFGDENLILFSGIFTLTILIFSEIIPKTLGVSFAYRLAPIIAHPIRWMVLILKPIVWFCRLITRLLPSNARDGNISAEELQTIATLSLESGAIEKAEEKVIINILNLKGKIVREVMTPRTVTFSLDEQLTVDEAMKKVTLIGSHSRLPVFNHDPDNITGMVLRRDVLQAAAEGKTGNTLSSMLHPVHFVPETAPLNRVLVEFFDRRQHLFVVVDEYGSVTGVVSLEDIIEEIVGREIVDETDRAKDMREFARAKNLQSASRRKSCS</sequence>
<evidence type="ECO:0000256" key="9">
    <source>
        <dbReference type="SAM" id="Phobius"/>
    </source>
</evidence>
<reference evidence="12 13" key="1">
    <citation type="submission" date="2020-08" db="EMBL/GenBank/DDBJ databases">
        <title>Genomic Encyclopedia of Type Strains, Phase IV (KMG-IV): sequencing the most valuable type-strain genomes for metagenomic binning, comparative biology and taxonomic classification.</title>
        <authorList>
            <person name="Goeker M."/>
        </authorList>
    </citation>
    <scope>NUCLEOTIDE SEQUENCE [LARGE SCALE GENOMIC DNA]</scope>
    <source>
        <strain evidence="12 13">DSM 28570</strain>
    </source>
</reference>
<feature type="domain" description="CBS" evidence="10">
    <location>
        <begin position="265"/>
        <end position="323"/>
    </location>
</feature>
<evidence type="ECO:0000256" key="6">
    <source>
        <dbReference type="ARBA" id="ARBA00023136"/>
    </source>
</evidence>
<proteinExistence type="predicted"/>
<dbReference type="EMBL" id="JACHEO010000001">
    <property type="protein sequence ID" value="MBB5346415.1"/>
    <property type="molecule type" value="Genomic_DNA"/>
</dbReference>
<keyword evidence="3" id="KW-0677">Repeat</keyword>
<keyword evidence="4 8" id="KW-1133">Transmembrane helix</keyword>
<dbReference type="Pfam" id="PF00571">
    <property type="entry name" value="CBS"/>
    <property type="match status" value="2"/>
</dbReference>
<evidence type="ECO:0000256" key="2">
    <source>
        <dbReference type="ARBA" id="ARBA00022692"/>
    </source>
</evidence>
<name>A0A840ULA6_9BACT</name>
<dbReference type="CDD" id="cd04590">
    <property type="entry name" value="CBS_pair_CorC_HlyC_assoc"/>
    <property type="match status" value="1"/>
</dbReference>
<comment type="subcellular location">
    <subcellularLocation>
        <location evidence="1">Membrane</location>
        <topology evidence="1">Multi-pass membrane protein</topology>
    </subcellularLocation>
</comment>
<keyword evidence="5 7" id="KW-0129">CBS domain</keyword>
<dbReference type="PROSITE" id="PS51371">
    <property type="entry name" value="CBS"/>
    <property type="match status" value="2"/>
</dbReference>
<dbReference type="GO" id="GO:0005886">
    <property type="term" value="C:plasma membrane"/>
    <property type="evidence" value="ECO:0007669"/>
    <property type="project" value="TreeGrafter"/>
</dbReference>
<evidence type="ECO:0000256" key="1">
    <source>
        <dbReference type="ARBA" id="ARBA00004141"/>
    </source>
</evidence>
<keyword evidence="2 8" id="KW-0812">Transmembrane</keyword>
<feature type="domain" description="CNNM transmembrane" evidence="11">
    <location>
        <begin position="1"/>
        <end position="180"/>
    </location>
</feature>
<evidence type="ECO:0000313" key="12">
    <source>
        <dbReference type="EMBL" id="MBB5346415.1"/>
    </source>
</evidence>
<dbReference type="PANTHER" id="PTHR22777">
    <property type="entry name" value="HEMOLYSIN-RELATED"/>
    <property type="match status" value="1"/>
</dbReference>
<dbReference type="InterPro" id="IPR002550">
    <property type="entry name" value="CNNM"/>
</dbReference>
<gene>
    <name evidence="12" type="ORF">HNQ81_000122</name>
</gene>
<dbReference type="Pfam" id="PF01595">
    <property type="entry name" value="CNNM"/>
    <property type="match status" value="1"/>
</dbReference>
<dbReference type="InterPro" id="IPR046342">
    <property type="entry name" value="CBS_dom_sf"/>
</dbReference>
<feature type="transmembrane region" description="Helical" evidence="9">
    <location>
        <begin position="59"/>
        <end position="82"/>
    </location>
</feature>
<feature type="transmembrane region" description="Helical" evidence="9">
    <location>
        <begin position="89"/>
        <end position="108"/>
    </location>
</feature>
<organism evidence="12 13">
    <name type="scientific">Desulfoprunum benzoelyticum</name>
    <dbReference type="NCBI Taxonomy" id="1506996"/>
    <lineage>
        <taxon>Bacteria</taxon>
        <taxon>Pseudomonadati</taxon>
        <taxon>Thermodesulfobacteriota</taxon>
        <taxon>Desulfobulbia</taxon>
        <taxon>Desulfobulbales</taxon>
        <taxon>Desulfobulbaceae</taxon>
        <taxon>Desulfoprunum</taxon>
    </lineage>
</organism>
<feature type="transmembrane region" description="Helical" evidence="9">
    <location>
        <begin position="128"/>
        <end position="146"/>
    </location>
</feature>
<dbReference type="PROSITE" id="PS51846">
    <property type="entry name" value="CNNM"/>
    <property type="match status" value="1"/>
</dbReference>
<protein>
    <submittedName>
        <fullName evidence="12">CBS domain containing-hemolysin-like protein</fullName>
    </submittedName>
</protein>
<feature type="domain" description="CBS" evidence="10">
    <location>
        <begin position="199"/>
        <end position="262"/>
    </location>
</feature>
<evidence type="ECO:0000256" key="4">
    <source>
        <dbReference type="ARBA" id="ARBA00022989"/>
    </source>
</evidence>
<evidence type="ECO:0000256" key="8">
    <source>
        <dbReference type="PROSITE-ProRule" id="PRU01193"/>
    </source>
</evidence>
<dbReference type="Gene3D" id="3.10.580.10">
    <property type="entry name" value="CBS-domain"/>
    <property type="match status" value="1"/>
</dbReference>
<evidence type="ECO:0000256" key="7">
    <source>
        <dbReference type="PROSITE-ProRule" id="PRU00703"/>
    </source>
</evidence>
<dbReference type="PANTHER" id="PTHR22777:SF4">
    <property type="entry name" value="UPF0053 PROTEIN SLL1254"/>
    <property type="match status" value="1"/>
</dbReference>
<keyword evidence="6 8" id="KW-0472">Membrane</keyword>
<evidence type="ECO:0000256" key="3">
    <source>
        <dbReference type="ARBA" id="ARBA00022737"/>
    </source>
</evidence>
<dbReference type="InterPro" id="IPR044751">
    <property type="entry name" value="Ion_transp-like_CBS"/>
</dbReference>
<evidence type="ECO:0000259" key="11">
    <source>
        <dbReference type="PROSITE" id="PS51846"/>
    </source>
</evidence>
<dbReference type="SUPFAM" id="SSF54631">
    <property type="entry name" value="CBS-domain pair"/>
    <property type="match status" value="1"/>
</dbReference>
<dbReference type="InterPro" id="IPR000644">
    <property type="entry name" value="CBS_dom"/>
</dbReference>
<accession>A0A840ULA6</accession>
<evidence type="ECO:0000256" key="5">
    <source>
        <dbReference type="ARBA" id="ARBA00023122"/>
    </source>
</evidence>
<comment type="caution">
    <text evidence="12">The sequence shown here is derived from an EMBL/GenBank/DDBJ whole genome shotgun (WGS) entry which is preliminary data.</text>
</comment>
<evidence type="ECO:0000313" key="13">
    <source>
        <dbReference type="Proteomes" id="UP000539642"/>
    </source>
</evidence>